<evidence type="ECO:0000313" key="8">
    <source>
        <dbReference type="Proteomes" id="UP001519460"/>
    </source>
</evidence>
<protein>
    <recommendedName>
        <fullName evidence="6">G-protein coupled receptors family 1 profile domain-containing protein</fullName>
    </recommendedName>
</protein>
<feature type="transmembrane region" description="Helical" evidence="5">
    <location>
        <begin position="315"/>
        <end position="334"/>
    </location>
</feature>
<dbReference type="Proteomes" id="UP001519460">
    <property type="component" value="Unassembled WGS sequence"/>
</dbReference>
<evidence type="ECO:0000256" key="5">
    <source>
        <dbReference type="SAM" id="Phobius"/>
    </source>
</evidence>
<dbReference type="EMBL" id="JACVVK020000008">
    <property type="protein sequence ID" value="KAK7505904.1"/>
    <property type="molecule type" value="Genomic_DNA"/>
</dbReference>
<proteinExistence type="predicted"/>
<dbReference type="InterPro" id="IPR017452">
    <property type="entry name" value="GPCR_Rhodpsn_7TM"/>
</dbReference>
<sequence length="369" mass="41057">MQTATINPHENTTRALEAELSVLDKTVTLLSDSQRALAETIQTPLKYIFIAMAIPLTLCNVIVFSQKDMRSASGTYVIGLNAGQLFYAVSNTVRIICAKFVDSPYSQFSFCVYENYVAFYGGVLVAKRGSYAILCLLSVERLYAVVRPLHVKNFVLSKYPVIGVLSVYALSAIWHVYYLVKFRIEMTNIAALGYSVCRFLKTELYLSHKDVNDAFGLAAKIILTYISLLLQLMLNLLTIWALRRHNMAARQVQSTTNEDAKRQQERQLTFTLLCASAAYVLLSLPAAFLNLIGTTVPEFTPTGKFPNLYAVSADFAYNMTMLGCGVDFFCYLALSSKYRNTVLRLIGRKTSKGLGKGQATLTQTSDVSD</sequence>
<organism evidence="7 8">
    <name type="scientific">Batillaria attramentaria</name>
    <dbReference type="NCBI Taxonomy" id="370345"/>
    <lineage>
        <taxon>Eukaryota</taxon>
        <taxon>Metazoa</taxon>
        <taxon>Spiralia</taxon>
        <taxon>Lophotrochozoa</taxon>
        <taxon>Mollusca</taxon>
        <taxon>Gastropoda</taxon>
        <taxon>Caenogastropoda</taxon>
        <taxon>Sorbeoconcha</taxon>
        <taxon>Cerithioidea</taxon>
        <taxon>Batillariidae</taxon>
        <taxon>Batillaria</taxon>
    </lineage>
</organism>
<dbReference type="PANTHER" id="PTHR46641">
    <property type="entry name" value="FMRFAMIDE RECEPTOR-RELATED"/>
    <property type="match status" value="1"/>
</dbReference>
<dbReference type="AlphaFoldDB" id="A0ABD0M274"/>
<comment type="caution">
    <text evidence="7">The sequence shown here is derived from an EMBL/GenBank/DDBJ whole genome shotgun (WGS) entry which is preliminary data.</text>
</comment>
<feature type="transmembrane region" description="Helical" evidence="5">
    <location>
        <begin position="116"/>
        <end position="139"/>
    </location>
</feature>
<evidence type="ECO:0000256" key="1">
    <source>
        <dbReference type="ARBA" id="ARBA00004370"/>
    </source>
</evidence>
<accession>A0ABD0M274</accession>
<reference evidence="7 8" key="1">
    <citation type="journal article" date="2023" name="Sci. Data">
        <title>Genome assembly of the Korean intertidal mud-creeper Batillaria attramentaria.</title>
        <authorList>
            <person name="Patra A.K."/>
            <person name="Ho P.T."/>
            <person name="Jun S."/>
            <person name="Lee S.J."/>
            <person name="Kim Y."/>
            <person name="Won Y.J."/>
        </authorList>
    </citation>
    <scope>NUCLEOTIDE SEQUENCE [LARGE SCALE GENOMIC DNA]</scope>
    <source>
        <strain evidence="7">Wonlab-2016</strain>
    </source>
</reference>
<feature type="transmembrane region" description="Helical" evidence="5">
    <location>
        <begin position="159"/>
        <end position="180"/>
    </location>
</feature>
<evidence type="ECO:0000313" key="7">
    <source>
        <dbReference type="EMBL" id="KAK7505904.1"/>
    </source>
</evidence>
<gene>
    <name evidence="7" type="ORF">BaRGS_00002626</name>
</gene>
<feature type="transmembrane region" description="Helical" evidence="5">
    <location>
        <begin position="270"/>
        <end position="295"/>
    </location>
</feature>
<keyword evidence="3 5" id="KW-1133">Transmembrane helix</keyword>
<dbReference type="GO" id="GO:0016020">
    <property type="term" value="C:membrane"/>
    <property type="evidence" value="ECO:0007669"/>
    <property type="project" value="UniProtKB-SubCell"/>
</dbReference>
<keyword evidence="8" id="KW-1185">Reference proteome</keyword>
<dbReference type="InterPro" id="IPR000276">
    <property type="entry name" value="GPCR_Rhodpsn"/>
</dbReference>
<evidence type="ECO:0000256" key="4">
    <source>
        <dbReference type="ARBA" id="ARBA00023136"/>
    </source>
</evidence>
<feature type="transmembrane region" description="Helical" evidence="5">
    <location>
        <begin position="222"/>
        <end position="242"/>
    </location>
</feature>
<feature type="transmembrane region" description="Helical" evidence="5">
    <location>
        <begin position="47"/>
        <end position="64"/>
    </location>
</feature>
<evidence type="ECO:0000256" key="2">
    <source>
        <dbReference type="ARBA" id="ARBA00022692"/>
    </source>
</evidence>
<name>A0ABD0M274_9CAEN</name>
<keyword evidence="4 5" id="KW-0472">Membrane</keyword>
<evidence type="ECO:0000256" key="3">
    <source>
        <dbReference type="ARBA" id="ARBA00022989"/>
    </source>
</evidence>
<keyword evidence="2 5" id="KW-0812">Transmembrane</keyword>
<evidence type="ECO:0000259" key="6">
    <source>
        <dbReference type="PROSITE" id="PS50262"/>
    </source>
</evidence>
<dbReference type="PANTHER" id="PTHR46641:SF2">
    <property type="entry name" value="FMRFAMIDE RECEPTOR"/>
    <property type="match status" value="1"/>
</dbReference>
<dbReference type="SUPFAM" id="SSF81321">
    <property type="entry name" value="Family A G protein-coupled receptor-like"/>
    <property type="match status" value="1"/>
</dbReference>
<dbReference type="InterPro" id="IPR052954">
    <property type="entry name" value="GPCR-Ligand_Int"/>
</dbReference>
<dbReference type="Gene3D" id="1.20.1070.10">
    <property type="entry name" value="Rhodopsin 7-helix transmembrane proteins"/>
    <property type="match status" value="1"/>
</dbReference>
<feature type="domain" description="G-protein coupled receptors family 1 profile" evidence="6">
    <location>
        <begin position="55"/>
        <end position="331"/>
    </location>
</feature>
<feature type="transmembrane region" description="Helical" evidence="5">
    <location>
        <begin position="76"/>
        <end position="96"/>
    </location>
</feature>
<dbReference type="PROSITE" id="PS50262">
    <property type="entry name" value="G_PROTEIN_RECEP_F1_2"/>
    <property type="match status" value="1"/>
</dbReference>
<dbReference type="Pfam" id="PF00001">
    <property type="entry name" value="7tm_1"/>
    <property type="match status" value="1"/>
</dbReference>
<comment type="subcellular location">
    <subcellularLocation>
        <location evidence="1">Membrane</location>
    </subcellularLocation>
</comment>